<dbReference type="EMBL" id="CAJOBD010000447">
    <property type="protein sequence ID" value="CAF3670344.1"/>
    <property type="molecule type" value="Genomic_DNA"/>
</dbReference>
<name>A0A814XB86_9BILA</name>
<sequence length="97" mass="10793">MQLLYLYNLYQQPKIESESPAINYYNNSSNNMLTASSYDLNNSVEKVNIDLISSIQGQLSTTIVGTNHLGNTPSKPPYSYISLITMAIQHASTEMVT</sequence>
<dbReference type="EMBL" id="CAJNOT010001535">
    <property type="protein sequence ID" value="CAF1214063.1"/>
    <property type="molecule type" value="Genomic_DNA"/>
</dbReference>
<dbReference type="Proteomes" id="UP000663836">
    <property type="component" value="Unassembled WGS sequence"/>
</dbReference>
<reference evidence="1" key="1">
    <citation type="submission" date="2021-02" db="EMBL/GenBank/DDBJ databases">
        <authorList>
            <person name="Nowell W R."/>
        </authorList>
    </citation>
    <scope>NUCLEOTIDE SEQUENCE</scope>
</reference>
<evidence type="ECO:0000313" key="2">
    <source>
        <dbReference type="EMBL" id="CAF3670344.1"/>
    </source>
</evidence>
<dbReference type="InterPro" id="IPR018122">
    <property type="entry name" value="TF_fork_head_CS_1"/>
</dbReference>
<evidence type="ECO:0000313" key="1">
    <source>
        <dbReference type="EMBL" id="CAF1214063.1"/>
    </source>
</evidence>
<accession>A0A814XB86</accession>
<dbReference type="GO" id="GO:0043565">
    <property type="term" value="F:sequence-specific DNA binding"/>
    <property type="evidence" value="ECO:0007669"/>
    <property type="project" value="InterPro"/>
</dbReference>
<dbReference type="GO" id="GO:0003700">
    <property type="term" value="F:DNA-binding transcription factor activity"/>
    <property type="evidence" value="ECO:0007669"/>
    <property type="project" value="InterPro"/>
</dbReference>
<evidence type="ECO:0000313" key="3">
    <source>
        <dbReference type="Proteomes" id="UP000663864"/>
    </source>
</evidence>
<comment type="caution">
    <text evidence="1">The sequence shown here is derived from an EMBL/GenBank/DDBJ whole genome shotgun (WGS) entry which is preliminary data.</text>
</comment>
<dbReference type="AlphaFoldDB" id="A0A814XB86"/>
<protein>
    <submittedName>
        <fullName evidence="1">Uncharacterized protein</fullName>
    </submittedName>
</protein>
<dbReference type="Proteomes" id="UP000663864">
    <property type="component" value="Unassembled WGS sequence"/>
</dbReference>
<proteinExistence type="predicted"/>
<gene>
    <name evidence="2" type="ORF">JBS370_LOCUS7492</name>
    <name evidence="1" type="ORF">ZHD862_LOCUS23521</name>
</gene>
<dbReference type="PROSITE" id="PS00657">
    <property type="entry name" value="FORK_HEAD_1"/>
    <property type="match status" value="1"/>
</dbReference>
<organism evidence="1 3">
    <name type="scientific">Rotaria sordida</name>
    <dbReference type="NCBI Taxonomy" id="392033"/>
    <lineage>
        <taxon>Eukaryota</taxon>
        <taxon>Metazoa</taxon>
        <taxon>Spiralia</taxon>
        <taxon>Gnathifera</taxon>
        <taxon>Rotifera</taxon>
        <taxon>Eurotatoria</taxon>
        <taxon>Bdelloidea</taxon>
        <taxon>Philodinida</taxon>
        <taxon>Philodinidae</taxon>
        <taxon>Rotaria</taxon>
    </lineage>
</organism>